<evidence type="ECO:0000259" key="1">
    <source>
        <dbReference type="Pfam" id="PF00535"/>
    </source>
</evidence>
<gene>
    <name evidence="2" type="ORF">I550_3227</name>
</gene>
<feature type="domain" description="Glycosyltransferase 2-like" evidence="1">
    <location>
        <begin position="7"/>
        <end position="51"/>
    </location>
</feature>
<dbReference type="PANTHER" id="PTHR22916:SF3">
    <property type="entry name" value="UDP-GLCNAC:BETAGAL BETA-1,3-N-ACETYLGLUCOSAMINYLTRANSFERASE-LIKE PROTEIN 1"/>
    <property type="match status" value="1"/>
</dbReference>
<keyword evidence="2" id="KW-0808">Transferase</keyword>
<name>X8CGX1_MYCIT</name>
<dbReference type="PANTHER" id="PTHR22916">
    <property type="entry name" value="GLYCOSYLTRANSFERASE"/>
    <property type="match status" value="1"/>
</dbReference>
<evidence type="ECO:0000313" key="3">
    <source>
        <dbReference type="Proteomes" id="UP000020825"/>
    </source>
</evidence>
<dbReference type="GO" id="GO:0016758">
    <property type="term" value="F:hexosyltransferase activity"/>
    <property type="evidence" value="ECO:0007669"/>
    <property type="project" value="UniProtKB-ARBA"/>
</dbReference>
<reference evidence="2 3" key="1">
    <citation type="submission" date="2013-12" db="EMBL/GenBank/DDBJ databases">
        <authorList>
            <person name="Zelazny A."/>
            <person name="Olivier K."/>
            <person name="Holland S."/>
            <person name="Lenaerts A."/>
            <person name="Ordway D."/>
            <person name="DeGroote M.A."/>
            <person name="Parker T."/>
            <person name="Sizemore C."/>
            <person name="Tallon L.J."/>
            <person name="Sadzewicz L.K."/>
            <person name="Sengamalay N."/>
            <person name="Fraser C.M."/>
            <person name="Hine E."/>
            <person name="Shefchek K.A."/>
            <person name="Das S.P."/>
            <person name="Tettelin H."/>
        </authorList>
    </citation>
    <scope>NUCLEOTIDE SEQUENCE [LARGE SCALE GENOMIC DNA]</scope>
    <source>
        <strain evidence="2 3">1956</strain>
    </source>
</reference>
<sequence>MSAPTFSIIVPTFNSAATLQACIESITRQTYTDYELVLVDGASTDGTIDIAN</sequence>
<proteinExistence type="predicted"/>
<dbReference type="Gene3D" id="3.90.550.10">
    <property type="entry name" value="Spore Coat Polysaccharide Biosynthesis Protein SpsA, Chain A"/>
    <property type="match status" value="1"/>
</dbReference>
<protein>
    <submittedName>
        <fullName evidence="2">Glycosyl transferase 2 family protein</fullName>
    </submittedName>
</protein>
<accession>X8CGX1</accession>
<dbReference type="Proteomes" id="UP000020825">
    <property type="component" value="Unassembled WGS sequence"/>
</dbReference>
<dbReference type="SUPFAM" id="SSF53448">
    <property type="entry name" value="Nucleotide-diphospho-sugar transferases"/>
    <property type="match status" value="1"/>
</dbReference>
<dbReference type="EMBL" id="JAOG01000002">
    <property type="protein sequence ID" value="EUA55076.1"/>
    <property type="molecule type" value="Genomic_DNA"/>
</dbReference>
<evidence type="ECO:0000313" key="2">
    <source>
        <dbReference type="EMBL" id="EUA55076.1"/>
    </source>
</evidence>
<dbReference type="InterPro" id="IPR001173">
    <property type="entry name" value="Glyco_trans_2-like"/>
</dbReference>
<dbReference type="AlphaFoldDB" id="X8CGX1"/>
<dbReference type="PATRIC" id="fig|1299331.3.peg.3146"/>
<organism evidence="2 3">
    <name type="scientific">Mycobacterium intracellulare 1956</name>
    <dbReference type="NCBI Taxonomy" id="1299331"/>
    <lineage>
        <taxon>Bacteria</taxon>
        <taxon>Bacillati</taxon>
        <taxon>Actinomycetota</taxon>
        <taxon>Actinomycetes</taxon>
        <taxon>Mycobacteriales</taxon>
        <taxon>Mycobacteriaceae</taxon>
        <taxon>Mycobacterium</taxon>
        <taxon>Mycobacterium avium complex (MAC)</taxon>
    </lineage>
</organism>
<dbReference type="InterPro" id="IPR029044">
    <property type="entry name" value="Nucleotide-diphossugar_trans"/>
</dbReference>
<comment type="caution">
    <text evidence="2">The sequence shown here is derived from an EMBL/GenBank/DDBJ whole genome shotgun (WGS) entry which is preliminary data.</text>
</comment>
<dbReference type="Pfam" id="PF00535">
    <property type="entry name" value="Glycos_transf_2"/>
    <property type="match status" value="1"/>
</dbReference>